<protein>
    <submittedName>
        <fullName evidence="1">Uncharacterized protein</fullName>
    </submittedName>
</protein>
<dbReference type="Proteomes" id="UP000012101">
    <property type="component" value="Unassembled WGS sequence"/>
</dbReference>
<accession>M6FW77</accession>
<reference evidence="1 2" key="1">
    <citation type="submission" date="2013-01" db="EMBL/GenBank/DDBJ databases">
        <authorList>
            <person name="Harkins D.M."/>
            <person name="Durkin A.S."/>
            <person name="Brinkac L.M."/>
            <person name="Haft D.H."/>
            <person name="Selengut J.D."/>
            <person name="Sanka R."/>
            <person name="DePew J."/>
            <person name="Purushe J."/>
            <person name="Hospenthal D.R."/>
            <person name="Murray C.K."/>
            <person name="Pimentel G."/>
            <person name="Wasfy M."/>
            <person name="Vinetz J.M."/>
            <person name="Sutton G.G."/>
            <person name="Nierman W.C."/>
            <person name="Fouts D.E."/>
        </authorList>
    </citation>
    <scope>NUCLEOTIDE SEQUENCE [LARGE SCALE GENOMIC DNA]</scope>
    <source>
        <strain evidence="1 2">2006001855</strain>
    </source>
</reference>
<name>M6FW77_9LEPT</name>
<sequence length="49" mass="5247">MHFDTTKKKYRAIASASLSPIAFGKSYANTSRVASAMVRISASAKISKP</sequence>
<dbReference type="AlphaFoldDB" id="M6FW77"/>
<comment type="caution">
    <text evidence="1">The sequence shown here is derived from an EMBL/GenBank/DDBJ whole genome shotgun (WGS) entry which is preliminary data.</text>
</comment>
<evidence type="ECO:0000313" key="1">
    <source>
        <dbReference type="EMBL" id="EMM74344.1"/>
    </source>
</evidence>
<proteinExistence type="predicted"/>
<dbReference type="EMBL" id="AFJM02000013">
    <property type="protein sequence ID" value="EMM74344.1"/>
    <property type="molecule type" value="Genomic_DNA"/>
</dbReference>
<organism evidence="1 2">
    <name type="scientific">Leptospira weilii str. 2006001855</name>
    <dbReference type="NCBI Taxonomy" id="996804"/>
    <lineage>
        <taxon>Bacteria</taxon>
        <taxon>Pseudomonadati</taxon>
        <taxon>Spirochaetota</taxon>
        <taxon>Spirochaetia</taxon>
        <taxon>Leptospirales</taxon>
        <taxon>Leptospiraceae</taxon>
        <taxon>Leptospira</taxon>
    </lineage>
</organism>
<evidence type="ECO:0000313" key="2">
    <source>
        <dbReference type="Proteomes" id="UP000012101"/>
    </source>
</evidence>
<gene>
    <name evidence="1" type="ORF">LEP1GSC038_4797</name>
</gene>